<dbReference type="RefSeq" id="WP_139162770.1">
    <property type="nucleotide sequence ID" value="NZ_FNAC01000038.1"/>
</dbReference>
<proteinExistence type="predicted"/>
<name>A0A1G6VV47_9BACT</name>
<dbReference type="EMBL" id="FNAC01000038">
    <property type="protein sequence ID" value="SDD56847.1"/>
    <property type="molecule type" value="Genomic_DNA"/>
</dbReference>
<sequence length="396" mass="46289">MRESLINFIIFVIILFACSENEKEFIFRNKVVPNIEFSEITLDKTKSFGNSIDFDTPLILPISVFSRDSSIVIFDFGDRKIKQFFKGDERTIDPLGDGPNKIQGQIVEGVGLASTSDELFIASNSIIKKFNFKTNSFNEKIDDTFENCDSFDAMFYEIFFKVSGKDSVIISQNGNPCFPLKELGNSINPDDLSQKYFVRIKSINNEDYDYSLKFPENLSLNKTYERFKFHFTYNEANDRYYVMFNPFKYLYEYKFDLKKKEFTLTNLWDLTLPKSDQVIEYFVKNNFGSSEISKALDYNFELQFIKSSEKYVFILYQPSKDLIYDDPNEAPFSSHYFLSLIDLSTEELKTFSFDYNEFQFLGALQDQVWLYDILNSNESGKTQMKVMSVDELTSVK</sequence>
<dbReference type="STRING" id="686796.SAMN04488104_10389"/>
<keyword evidence="2" id="KW-1185">Reference proteome</keyword>
<accession>A0A1G6VV47</accession>
<evidence type="ECO:0000313" key="1">
    <source>
        <dbReference type="EMBL" id="SDD56847.1"/>
    </source>
</evidence>
<gene>
    <name evidence="1" type="ORF">SAMN04488104_10389</name>
</gene>
<dbReference type="PROSITE" id="PS51257">
    <property type="entry name" value="PROKAR_LIPOPROTEIN"/>
    <property type="match status" value="1"/>
</dbReference>
<reference evidence="2" key="1">
    <citation type="submission" date="2016-10" db="EMBL/GenBank/DDBJ databases">
        <authorList>
            <person name="Varghese N."/>
            <person name="Submissions S."/>
        </authorList>
    </citation>
    <scope>NUCLEOTIDE SEQUENCE [LARGE SCALE GENOMIC DNA]</scope>
    <source>
        <strain evidence="2">DSM 23095</strain>
    </source>
</reference>
<dbReference type="OrthoDB" id="823488at2"/>
<organism evidence="1 2">
    <name type="scientific">Algoriphagus faecimaris</name>
    <dbReference type="NCBI Taxonomy" id="686796"/>
    <lineage>
        <taxon>Bacteria</taxon>
        <taxon>Pseudomonadati</taxon>
        <taxon>Bacteroidota</taxon>
        <taxon>Cytophagia</taxon>
        <taxon>Cytophagales</taxon>
        <taxon>Cyclobacteriaceae</taxon>
        <taxon>Algoriphagus</taxon>
    </lineage>
</organism>
<evidence type="ECO:0000313" key="2">
    <source>
        <dbReference type="Proteomes" id="UP000199060"/>
    </source>
</evidence>
<dbReference type="AlphaFoldDB" id="A0A1G6VV47"/>
<protein>
    <submittedName>
        <fullName evidence="1">Uncharacterized protein</fullName>
    </submittedName>
</protein>
<dbReference type="Proteomes" id="UP000199060">
    <property type="component" value="Unassembled WGS sequence"/>
</dbReference>